<dbReference type="Proteomes" id="UP000596742">
    <property type="component" value="Unassembled WGS sequence"/>
</dbReference>
<organism evidence="2 3">
    <name type="scientific">Mytilus galloprovincialis</name>
    <name type="common">Mediterranean mussel</name>
    <dbReference type="NCBI Taxonomy" id="29158"/>
    <lineage>
        <taxon>Eukaryota</taxon>
        <taxon>Metazoa</taxon>
        <taxon>Spiralia</taxon>
        <taxon>Lophotrochozoa</taxon>
        <taxon>Mollusca</taxon>
        <taxon>Bivalvia</taxon>
        <taxon>Autobranchia</taxon>
        <taxon>Pteriomorphia</taxon>
        <taxon>Mytilida</taxon>
        <taxon>Mytiloidea</taxon>
        <taxon>Mytilidae</taxon>
        <taxon>Mytilinae</taxon>
        <taxon>Mytilus</taxon>
    </lineage>
</organism>
<dbReference type="AlphaFoldDB" id="A0A8B6G6K9"/>
<evidence type="ECO:0000313" key="2">
    <source>
        <dbReference type="EMBL" id="VDI59477.1"/>
    </source>
</evidence>
<reference evidence="2" key="1">
    <citation type="submission" date="2018-11" db="EMBL/GenBank/DDBJ databases">
        <authorList>
            <person name="Alioto T."/>
            <person name="Alioto T."/>
        </authorList>
    </citation>
    <scope>NUCLEOTIDE SEQUENCE</scope>
</reference>
<feature type="region of interest" description="Disordered" evidence="1">
    <location>
        <begin position="55"/>
        <end position="76"/>
    </location>
</feature>
<dbReference type="Pfam" id="PF11652">
    <property type="entry name" value="FAM167"/>
    <property type="match status" value="1"/>
</dbReference>
<evidence type="ECO:0000313" key="3">
    <source>
        <dbReference type="Proteomes" id="UP000596742"/>
    </source>
</evidence>
<protein>
    <submittedName>
        <fullName evidence="2">Uncharacterized protein</fullName>
    </submittedName>
</protein>
<accession>A0A8B6G6K9</accession>
<keyword evidence="3" id="KW-1185">Reference proteome</keyword>
<evidence type="ECO:0000256" key="1">
    <source>
        <dbReference type="SAM" id="MobiDB-lite"/>
    </source>
</evidence>
<name>A0A8B6G6K9_MYTGA</name>
<sequence>MTKDYLEALVDITKKLKIRPQVDLQRFIINPTGRIRKVSSHAVLDIVADSHGRIRSGSMESTSKSSSAGSLDSPSRMRRISSQSVLAVVQEHDSCFHSTCLEACKNMTILEKLQYVRKLQTEIRQQDQLLAKQFLQLYKDIQQEKVRKSCIQHQDHLDALFDDTVEEKETPVMCDQPVKRRAKTLTCGVTRMNIRSQRFSCS</sequence>
<feature type="compositionally biased region" description="Low complexity" evidence="1">
    <location>
        <begin position="56"/>
        <end position="74"/>
    </location>
</feature>
<gene>
    <name evidence="2" type="ORF">MGAL_10B064550</name>
</gene>
<dbReference type="OrthoDB" id="5965452at2759"/>
<dbReference type="InterPro" id="IPR024280">
    <property type="entry name" value="FAM167"/>
</dbReference>
<proteinExistence type="predicted"/>
<dbReference type="EMBL" id="UYJE01007945">
    <property type="protein sequence ID" value="VDI59477.1"/>
    <property type="molecule type" value="Genomic_DNA"/>
</dbReference>
<comment type="caution">
    <text evidence="2">The sequence shown here is derived from an EMBL/GenBank/DDBJ whole genome shotgun (WGS) entry which is preliminary data.</text>
</comment>